<reference evidence="1 2" key="1">
    <citation type="submission" date="2014-02" db="EMBL/GenBank/DDBJ databases">
        <title>The small core and large imbalanced accessory genome model reveals a collaborative survival strategy of Sorangium cellulosum strains in nature.</title>
        <authorList>
            <person name="Han K."/>
            <person name="Peng R."/>
            <person name="Blom J."/>
            <person name="Li Y.-Z."/>
        </authorList>
    </citation>
    <scope>NUCLEOTIDE SEQUENCE [LARGE SCALE GENOMIC DNA]</scope>
    <source>
        <strain evidence="1 2">So0011-07</strain>
    </source>
</reference>
<sequence>MRAATPVPEEIMKREKRLTKRERKALAPARPAAPHQHKHIHCVACGRHLDEVEFGVQGTATWLQCLHRSRFASCVECAEVSKRLLAEHDRTGQPVQSAQAWH</sequence>
<proteinExistence type="predicted"/>
<dbReference type="EMBL" id="JEMB01003209">
    <property type="protein sequence ID" value="KYF74813.1"/>
    <property type="molecule type" value="Genomic_DNA"/>
</dbReference>
<accession>A0A150R3P8</accession>
<name>A0A150R3P8_SORCE</name>
<comment type="caution">
    <text evidence="1">The sequence shown here is derived from an EMBL/GenBank/DDBJ whole genome shotgun (WGS) entry which is preliminary data.</text>
</comment>
<gene>
    <name evidence="1" type="ORF">BE17_09425</name>
</gene>
<protein>
    <submittedName>
        <fullName evidence="1">Uncharacterized protein</fullName>
    </submittedName>
</protein>
<evidence type="ECO:0000313" key="2">
    <source>
        <dbReference type="Proteomes" id="UP000075635"/>
    </source>
</evidence>
<evidence type="ECO:0000313" key="1">
    <source>
        <dbReference type="EMBL" id="KYF74813.1"/>
    </source>
</evidence>
<dbReference type="AlphaFoldDB" id="A0A150R3P8"/>
<organism evidence="1 2">
    <name type="scientific">Sorangium cellulosum</name>
    <name type="common">Polyangium cellulosum</name>
    <dbReference type="NCBI Taxonomy" id="56"/>
    <lineage>
        <taxon>Bacteria</taxon>
        <taxon>Pseudomonadati</taxon>
        <taxon>Myxococcota</taxon>
        <taxon>Polyangia</taxon>
        <taxon>Polyangiales</taxon>
        <taxon>Polyangiaceae</taxon>
        <taxon>Sorangium</taxon>
    </lineage>
</organism>
<dbReference type="Proteomes" id="UP000075635">
    <property type="component" value="Unassembled WGS sequence"/>
</dbReference>